<keyword evidence="6 7" id="KW-0961">Cell wall biogenesis/degradation</keyword>
<keyword evidence="5 7" id="KW-0573">Peptidoglycan synthesis</keyword>
<dbReference type="GO" id="GO:0071555">
    <property type="term" value="P:cell wall organization"/>
    <property type="evidence" value="ECO:0007669"/>
    <property type="project" value="UniProtKB-UniRule"/>
</dbReference>
<name>A0A1E3W9B9_9HYPH</name>
<keyword evidence="3" id="KW-0808">Transferase</keyword>
<keyword evidence="4 7" id="KW-0133">Cell shape</keyword>
<evidence type="ECO:0000256" key="6">
    <source>
        <dbReference type="ARBA" id="ARBA00023316"/>
    </source>
</evidence>
<dbReference type="UniPathway" id="UPA00219"/>
<dbReference type="SUPFAM" id="SSF141523">
    <property type="entry name" value="L,D-transpeptidase catalytic domain-like"/>
    <property type="match status" value="1"/>
</dbReference>
<comment type="similarity">
    <text evidence="2">Belongs to the YkuD family.</text>
</comment>
<keyword evidence="10" id="KW-1185">Reference proteome</keyword>
<organism evidence="9 10">
    <name type="scientific">Methyloceanibacter marginalis</name>
    <dbReference type="NCBI Taxonomy" id="1774971"/>
    <lineage>
        <taxon>Bacteria</taxon>
        <taxon>Pseudomonadati</taxon>
        <taxon>Pseudomonadota</taxon>
        <taxon>Alphaproteobacteria</taxon>
        <taxon>Hyphomicrobiales</taxon>
        <taxon>Hyphomicrobiaceae</taxon>
        <taxon>Methyloceanibacter</taxon>
    </lineage>
</organism>
<dbReference type="Proteomes" id="UP000095042">
    <property type="component" value="Unassembled WGS sequence"/>
</dbReference>
<dbReference type="EMBL" id="LPWD01000337">
    <property type="protein sequence ID" value="ODS02340.1"/>
    <property type="molecule type" value="Genomic_DNA"/>
</dbReference>
<evidence type="ECO:0000313" key="10">
    <source>
        <dbReference type="Proteomes" id="UP000095042"/>
    </source>
</evidence>
<dbReference type="GO" id="GO:0009252">
    <property type="term" value="P:peptidoglycan biosynthetic process"/>
    <property type="evidence" value="ECO:0007669"/>
    <property type="project" value="UniProtKB-UniPathway"/>
</dbReference>
<protein>
    <recommendedName>
        <fullName evidence="8">L,D-TPase catalytic domain-containing protein</fullName>
    </recommendedName>
</protein>
<feature type="active site" description="Proton donor/acceptor" evidence="7">
    <location>
        <position position="133"/>
    </location>
</feature>
<dbReference type="Pfam" id="PF03734">
    <property type="entry name" value="YkuD"/>
    <property type="match status" value="1"/>
</dbReference>
<dbReference type="PROSITE" id="PS52029">
    <property type="entry name" value="LD_TPASE"/>
    <property type="match status" value="1"/>
</dbReference>
<dbReference type="PANTHER" id="PTHR36699">
    <property type="entry name" value="LD-TRANSPEPTIDASE"/>
    <property type="match status" value="1"/>
</dbReference>
<evidence type="ECO:0000259" key="8">
    <source>
        <dbReference type="PROSITE" id="PS52029"/>
    </source>
</evidence>
<proteinExistence type="inferred from homology"/>
<evidence type="ECO:0000313" key="9">
    <source>
        <dbReference type="EMBL" id="ODS02340.1"/>
    </source>
</evidence>
<comment type="caution">
    <text evidence="9">The sequence shown here is derived from an EMBL/GenBank/DDBJ whole genome shotgun (WGS) entry which is preliminary data.</text>
</comment>
<sequence length="302" mass="33601">MVALAAALSGCGNFSPPYMKPLSPQTRALLAEKGMTEQQPILIRIFKAESELEVWKQKDDGHYYHFKTYPICAYSGGLGPKLKQGDRQAPEGFYLIDKDLMNPKSQYHLAFNIGFPNAYDRALGRTGSNLMVHGDCTSSGCYAMTDAVVEEIYILAREALTSGQENFQLHAFPFRMTAANLAAQREHDWYEFWANLKEGYDYFETTRLAPKLAVCGKRYVVNAAFVDGKYPNPRGSCPRYQKLPMVAFKPPKQSETPNMSHASLAKPLGSTLDLSFGAITPTYQAMTLGPATPAPEKKTKKK</sequence>
<reference evidence="9 10" key="1">
    <citation type="journal article" date="2016" name="Environ. Microbiol.">
        <title>New Methyloceanibacter diversity from North Sea sediments includes methanotroph containing solely the soluble methane monooxygenase.</title>
        <authorList>
            <person name="Vekeman B."/>
            <person name="Kerckhof F.M."/>
            <person name="Cremers G."/>
            <person name="de Vos P."/>
            <person name="Vandamme P."/>
            <person name="Boon N."/>
            <person name="Op den Camp H.J."/>
            <person name="Heylen K."/>
        </authorList>
    </citation>
    <scope>NUCLEOTIDE SEQUENCE [LARGE SCALE GENOMIC DNA]</scope>
    <source>
        <strain evidence="9 10">R-67177</strain>
    </source>
</reference>
<evidence type="ECO:0000256" key="5">
    <source>
        <dbReference type="ARBA" id="ARBA00022984"/>
    </source>
</evidence>
<dbReference type="PANTHER" id="PTHR36699:SF1">
    <property type="entry name" value="L,D-TRANSPEPTIDASE YAFK-RELATED"/>
    <property type="match status" value="1"/>
</dbReference>
<evidence type="ECO:0000256" key="4">
    <source>
        <dbReference type="ARBA" id="ARBA00022960"/>
    </source>
</evidence>
<evidence type="ECO:0000256" key="2">
    <source>
        <dbReference type="ARBA" id="ARBA00005992"/>
    </source>
</evidence>
<dbReference type="GO" id="GO:0016740">
    <property type="term" value="F:transferase activity"/>
    <property type="evidence" value="ECO:0007669"/>
    <property type="project" value="UniProtKB-KW"/>
</dbReference>
<evidence type="ECO:0000256" key="3">
    <source>
        <dbReference type="ARBA" id="ARBA00022679"/>
    </source>
</evidence>
<comment type="pathway">
    <text evidence="1 7">Cell wall biogenesis; peptidoglycan biosynthesis.</text>
</comment>
<feature type="active site" description="Nucleophile" evidence="7">
    <location>
        <position position="141"/>
    </location>
</feature>
<feature type="domain" description="L,D-TPase catalytic" evidence="8">
    <location>
        <begin position="41"/>
        <end position="172"/>
    </location>
</feature>
<gene>
    <name evidence="9" type="ORF">AUC71_15850</name>
</gene>
<evidence type="ECO:0000256" key="1">
    <source>
        <dbReference type="ARBA" id="ARBA00004752"/>
    </source>
</evidence>
<dbReference type="CDD" id="cd16913">
    <property type="entry name" value="YkuD_like"/>
    <property type="match status" value="1"/>
</dbReference>
<dbReference type="InterPro" id="IPR005490">
    <property type="entry name" value="LD_TPept_cat_dom"/>
</dbReference>
<evidence type="ECO:0000256" key="7">
    <source>
        <dbReference type="PROSITE-ProRule" id="PRU01373"/>
    </source>
</evidence>
<accession>A0A1E3W9B9</accession>
<dbReference type="AlphaFoldDB" id="A0A1E3W9B9"/>
<dbReference type="GO" id="GO:0008360">
    <property type="term" value="P:regulation of cell shape"/>
    <property type="evidence" value="ECO:0007669"/>
    <property type="project" value="UniProtKB-UniRule"/>
</dbReference>
<dbReference type="InterPro" id="IPR038063">
    <property type="entry name" value="Transpep_catalytic_dom"/>
</dbReference>
<dbReference type="GO" id="GO:0004180">
    <property type="term" value="F:carboxypeptidase activity"/>
    <property type="evidence" value="ECO:0007669"/>
    <property type="project" value="UniProtKB-ARBA"/>
</dbReference>